<dbReference type="EMBL" id="RCVM01000017">
    <property type="protein sequence ID" value="RLY02225.1"/>
    <property type="molecule type" value="Genomic_DNA"/>
</dbReference>
<dbReference type="Proteomes" id="UP000279194">
    <property type="component" value="Unassembled WGS sequence"/>
</dbReference>
<sequence>MKLSEFAEILEQAGLPVTYHAYQEGNVPDLPYLVYFESNPIVSAADNTVNHQIKSVVVELAFEKKDEDSEERLEELWSSHELFFEAQEETFIETERLYVKPYTVYLY</sequence>
<name>A0A3L9DMM8_9STRE</name>
<protein>
    <recommendedName>
        <fullName evidence="3">Prophage pi2 protein 38</fullName>
    </recommendedName>
</protein>
<dbReference type="AlphaFoldDB" id="A0A3L9DMM8"/>
<proteinExistence type="predicted"/>
<comment type="caution">
    <text evidence="1">The sequence shown here is derived from an EMBL/GenBank/DDBJ whole genome shotgun (WGS) entry which is preliminary data.</text>
</comment>
<dbReference type="OrthoDB" id="2061576at2"/>
<organism evidence="1 2">
    <name type="scientific">Streptococcus hillyeri</name>
    <dbReference type="NCBI Taxonomy" id="2282420"/>
    <lineage>
        <taxon>Bacteria</taxon>
        <taxon>Bacillati</taxon>
        <taxon>Bacillota</taxon>
        <taxon>Bacilli</taxon>
        <taxon>Lactobacillales</taxon>
        <taxon>Streptococcaceae</taxon>
        <taxon>Streptococcus</taxon>
    </lineage>
</organism>
<accession>A0A3L9DMM8</accession>
<reference evidence="1 2" key="1">
    <citation type="submission" date="2018-10" db="EMBL/GenBank/DDBJ databases">
        <title>Streptococcus hillyeri sp. nov., isolated from equine tracheal sample.</title>
        <authorList>
            <person name="Macfadyen A.C."/>
            <person name="Waller A."/>
            <person name="Paterson G.K."/>
        </authorList>
    </citation>
    <scope>NUCLEOTIDE SEQUENCE [LARGE SCALE GENOMIC DNA]</scope>
    <source>
        <strain evidence="1 2">28462</strain>
    </source>
</reference>
<keyword evidence="2" id="KW-1185">Reference proteome</keyword>
<evidence type="ECO:0008006" key="3">
    <source>
        <dbReference type="Google" id="ProtNLM"/>
    </source>
</evidence>
<gene>
    <name evidence="1" type="ORF">EAF07_08230</name>
</gene>
<evidence type="ECO:0000313" key="2">
    <source>
        <dbReference type="Proteomes" id="UP000279194"/>
    </source>
</evidence>
<evidence type="ECO:0000313" key="1">
    <source>
        <dbReference type="EMBL" id="RLY02225.1"/>
    </source>
</evidence>
<dbReference type="RefSeq" id="WP_121836083.1">
    <property type="nucleotide sequence ID" value="NZ_RCVM01000017.1"/>
</dbReference>